<proteinExistence type="predicted"/>
<feature type="transmembrane region" description="Helical" evidence="1">
    <location>
        <begin position="119"/>
        <end position="142"/>
    </location>
</feature>
<feature type="transmembrane region" description="Helical" evidence="1">
    <location>
        <begin position="57"/>
        <end position="78"/>
    </location>
</feature>
<protein>
    <submittedName>
        <fullName evidence="2">Uncharacterized protein</fullName>
    </submittedName>
</protein>
<dbReference type="EMBL" id="HBIO01024245">
    <property type="protein sequence ID" value="CAE0473759.1"/>
    <property type="molecule type" value="Transcribed_RNA"/>
</dbReference>
<feature type="transmembrane region" description="Helical" evidence="1">
    <location>
        <begin position="6"/>
        <end position="26"/>
    </location>
</feature>
<evidence type="ECO:0000256" key="1">
    <source>
        <dbReference type="SAM" id="Phobius"/>
    </source>
</evidence>
<evidence type="ECO:0000313" key="2">
    <source>
        <dbReference type="EMBL" id="CAE0473759.1"/>
    </source>
</evidence>
<dbReference type="AlphaFoldDB" id="A0A6S8YPN0"/>
<keyword evidence="1" id="KW-0812">Transmembrane</keyword>
<feature type="transmembrane region" description="Helical" evidence="1">
    <location>
        <begin position="87"/>
        <end position="107"/>
    </location>
</feature>
<name>A0A6S8YPN0_9STRA</name>
<accession>A0A6S8YPN0</accession>
<keyword evidence="1" id="KW-0472">Membrane</keyword>
<organism evidence="2">
    <name type="scientific">Chaetoceros debilis</name>
    <dbReference type="NCBI Taxonomy" id="122233"/>
    <lineage>
        <taxon>Eukaryota</taxon>
        <taxon>Sar</taxon>
        <taxon>Stramenopiles</taxon>
        <taxon>Ochrophyta</taxon>
        <taxon>Bacillariophyta</taxon>
        <taxon>Coscinodiscophyceae</taxon>
        <taxon>Chaetocerotophycidae</taxon>
        <taxon>Chaetocerotales</taxon>
        <taxon>Chaetocerotaceae</taxon>
        <taxon>Chaetoceros</taxon>
    </lineage>
</organism>
<feature type="transmembrane region" description="Helical" evidence="1">
    <location>
        <begin position="33"/>
        <end position="51"/>
    </location>
</feature>
<sequence>MGMNLLGVGLMTLITAFTPIGIKGAFDDAGKEGGLAAGVAAWIGFVIYYVIGIKEKVYALTYINVTIFLSIFGARTLLLKKNDEKRLGFYMGPSVLATVIAATANIVVMCFEPLACKDWFASVGGHIWFDVTLWLFMMSVMASN</sequence>
<reference evidence="2" key="1">
    <citation type="submission" date="2021-01" db="EMBL/GenBank/DDBJ databases">
        <authorList>
            <person name="Corre E."/>
            <person name="Pelletier E."/>
            <person name="Niang G."/>
            <person name="Scheremetjew M."/>
            <person name="Finn R."/>
            <person name="Kale V."/>
            <person name="Holt S."/>
            <person name="Cochrane G."/>
            <person name="Meng A."/>
            <person name="Brown T."/>
            <person name="Cohen L."/>
        </authorList>
    </citation>
    <scope>NUCLEOTIDE SEQUENCE</scope>
    <source>
        <strain evidence="2">MM31A-1</strain>
    </source>
</reference>
<evidence type="ECO:0000313" key="3">
    <source>
        <dbReference type="EMBL" id="CAE0473760.1"/>
    </source>
</evidence>
<keyword evidence="1" id="KW-1133">Transmembrane helix</keyword>
<dbReference type="EMBL" id="HBIO01024246">
    <property type="protein sequence ID" value="CAE0473760.1"/>
    <property type="molecule type" value="Transcribed_RNA"/>
</dbReference>
<gene>
    <name evidence="2" type="ORF">CDEB00056_LOCUS18612</name>
    <name evidence="3" type="ORF">CDEB00056_LOCUS18613</name>
</gene>